<dbReference type="Pfam" id="PF13472">
    <property type="entry name" value="Lipase_GDSL_2"/>
    <property type="match status" value="1"/>
</dbReference>
<dbReference type="Proteomes" id="UP000823824">
    <property type="component" value="Unassembled WGS sequence"/>
</dbReference>
<evidence type="ECO:0000259" key="1">
    <source>
        <dbReference type="Pfam" id="PF13472"/>
    </source>
</evidence>
<feature type="domain" description="SGNH hydrolase-type esterase" evidence="1">
    <location>
        <begin position="6"/>
        <end position="168"/>
    </location>
</feature>
<evidence type="ECO:0000313" key="3">
    <source>
        <dbReference type="Proteomes" id="UP000823824"/>
    </source>
</evidence>
<dbReference type="InterPro" id="IPR013830">
    <property type="entry name" value="SGNH_hydro"/>
</dbReference>
<dbReference type="Gene3D" id="3.40.50.1110">
    <property type="entry name" value="SGNH hydrolase"/>
    <property type="match status" value="2"/>
</dbReference>
<accession>A0A9D2LHJ8</accession>
<dbReference type="AlphaFoldDB" id="A0A9D2LHJ8"/>
<gene>
    <name evidence="2" type="ORF">H9787_03680</name>
</gene>
<reference evidence="2" key="1">
    <citation type="journal article" date="2021" name="PeerJ">
        <title>Extensive microbial diversity within the chicken gut microbiome revealed by metagenomics and culture.</title>
        <authorList>
            <person name="Gilroy R."/>
            <person name="Ravi A."/>
            <person name="Getino M."/>
            <person name="Pursley I."/>
            <person name="Horton D.L."/>
            <person name="Alikhan N.F."/>
            <person name="Baker D."/>
            <person name="Gharbi K."/>
            <person name="Hall N."/>
            <person name="Watson M."/>
            <person name="Adriaenssens E.M."/>
            <person name="Foster-Nyarko E."/>
            <person name="Jarju S."/>
            <person name="Secka A."/>
            <person name="Antonio M."/>
            <person name="Oren A."/>
            <person name="Chaudhuri R.R."/>
            <person name="La Ragione R."/>
            <person name="Hildebrand F."/>
            <person name="Pallen M.J."/>
        </authorList>
    </citation>
    <scope>NUCLEOTIDE SEQUENCE</scope>
    <source>
        <strain evidence="2">ChiBcec18-1249</strain>
    </source>
</reference>
<dbReference type="SUPFAM" id="SSF52266">
    <property type="entry name" value="SGNH hydrolase"/>
    <property type="match status" value="1"/>
</dbReference>
<name>A0A9D2LHJ8_9FIRM</name>
<protein>
    <submittedName>
        <fullName evidence="2">Lipase</fullName>
    </submittedName>
</protein>
<evidence type="ECO:0000313" key="2">
    <source>
        <dbReference type="EMBL" id="HJB12793.1"/>
    </source>
</evidence>
<reference evidence="2" key="2">
    <citation type="submission" date="2021-04" db="EMBL/GenBank/DDBJ databases">
        <authorList>
            <person name="Gilroy R."/>
        </authorList>
    </citation>
    <scope>NUCLEOTIDE SEQUENCE</scope>
    <source>
        <strain evidence="2">ChiBcec18-1249</strain>
    </source>
</reference>
<organism evidence="2 3">
    <name type="scientific">Candidatus Oscillibacter excrementigallinarum</name>
    <dbReference type="NCBI Taxonomy" id="2838716"/>
    <lineage>
        <taxon>Bacteria</taxon>
        <taxon>Bacillati</taxon>
        <taxon>Bacillota</taxon>
        <taxon>Clostridia</taxon>
        <taxon>Eubacteriales</taxon>
        <taxon>Oscillospiraceae</taxon>
        <taxon>Oscillibacter</taxon>
    </lineage>
</organism>
<dbReference type="EMBL" id="DWZJ01000028">
    <property type="protein sequence ID" value="HJB12793.1"/>
    <property type="molecule type" value="Genomic_DNA"/>
</dbReference>
<comment type="caution">
    <text evidence="2">The sequence shown here is derived from an EMBL/GenBank/DDBJ whole genome shotgun (WGS) entry which is preliminary data.</text>
</comment>
<sequence length="179" mass="19209">MKTVICFGDSNTYGYDPRSYLGGRYGPDSRWVDLLAARTGWDVRNQGQNGRTIPGGPVPFPADTDLLTVMLGTNDLLQGRGPETAAERMERFLSALDLERGRLLLIAPPPMALGAWVPDPALVEASRDLAPRYRRLAAELGVRFADAGAWGVALAYDGVHFAPQGHRAFAAGLCGALGL</sequence>
<dbReference type="InterPro" id="IPR036514">
    <property type="entry name" value="SGNH_hydro_sf"/>
</dbReference>
<proteinExistence type="predicted"/>